<dbReference type="GO" id="GO:1901891">
    <property type="term" value="P:regulation of cell septum assembly"/>
    <property type="evidence" value="ECO:0007669"/>
    <property type="project" value="InterPro"/>
</dbReference>
<comment type="caution">
    <text evidence="8">The sequence shown here is derived from an EMBL/GenBank/DDBJ whole genome shotgun (WGS) entry which is preliminary data.</text>
</comment>
<dbReference type="PANTHER" id="PTHR34108">
    <property type="entry name" value="SEPTUM SITE-DETERMINING PROTEIN MINC"/>
    <property type="match status" value="1"/>
</dbReference>
<dbReference type="SUPFAM" id="SSF63848">
    <property type="entry name" value="Cell-division inhibitor MinC, C-terminal domain"/>
    <property type="match status" value="1"/>
</dbReference>
<keyword evidence="3" id="KW-0717">Septation</keyword>
<dbReference type="Pfam" id="PF03775">
    <property type="entry name" value="MinC_C"/>
    <property type="match status" value="1"/>
</dbReference>
<dbReference type="OrthoDB" id="9790810at2"/>
<name>A0A0R1VQ04_9LACO</name>
<comment type="subunit">
    <text evidence="5">Interacts with MinD and FtsZ.</text>
</comment>
<dbReference type="Gene3D" id="2.160.20.70">
    <property type="match status" value="1"/>
</dbReference>
<evidence type="ECO:0000259" key="7">
    <source>
        <dbReference type="Pfam" id="PF22642"/>
    </source>
</evidence>
<protein>
    <submittedName>
        <fullName evidence="8">Cell division inhibitor</fullName>
    </submittedName>
</protein>
<keyword evidence="9" id="KW-1185">Reference proteome</keyword>
<dbReference type="PANTHER" id="PTHR34108:SF1">
    <property type="entry name" value="SEPTUM SITE-DETERMINING PROTEIN MINC"/>
    <property type="match status" value="1"/>
</dbReference>
<dbReference type="InterPro" id="IPR055219">
    <property type="entry name" value="MinC_N_1"/>
</dbReference>
<dbReference type="EMBL" id="AZGB01000003">
    <property type="protein sequence ID" value="KRM07902.1"/>
    <property type="molecule type" value="Genomic_DNA"/>
</dbReference>
<evidence type="ECO:0000256" key="4">
    <source>
        <dbReference type="ARBA" id="ARBA00023306"/>
    </source>
</evidence>
<dbReference type="Gene3D" id="3.30.160.540">
    <property type="match status" value="1"/>
</dbReference>
<dbReference type="GeneID" id="98317955"/>
<evidence type="ECO:0000256" key="5">
    <source>
        <dbReference type="ARBA" id="ARBA00046874"/>
    </source>
</evidence>
<organism evidence="8 9">
    <name type="scientific">Liquorilactobacillus ghanensis DSM 18630</name>
    <dbReference type="NCBI Taxonomy" id="1423750"/>
    <lineage>
        <taxon>Bacteria</taxon>
        <taxon>Bacillati</taxon>
        <taxon>Bacillota</taxon>
        <taxon>Bacilli</taxon>
        <taxon>Lactobacillales</taxon>
        <taxon>Lactobacillaceae</taxon>
        <taxon>Liquorilactobacillus</taxon>
    </lineage>
</organism>
<dbReference type="InterPro" id="IPR013033">
    <property type="entry name" value="MinC"/>
</dbReference>
<keyword evidence="4" id="KW-0131">Cell cycle</keyword>
<evidence type="ECO:0000256" key="3">
    <source>
        <dbReference type="ARBA" id="ARBA00023210"/>
    </source>
</evidence>
<keyword evidence="2 8" id="KW-0132">Cell division</keyword>
<proteinExistence type="inferred from homology"/>
<dbReference type="PATRIC" id="fig|1423750.3.peg.2050"/>
<comment type="similarity">
    <text evidence="1">Belongs to the MinC family.</text>
</comment>
<feature type="domain" description="Septum formation inhibitor MinC C-terminal" evidence="6">
    <location>
        <begin position="109"/>
        <end position="195"/>
    </location>
</feature>
<dbReference type="Pfam" id="PF22642">
    <property type="entry name" value="MinC_N_1"/>
    <property type="match status" value="1"/>
</dbReference>
<dbReference type="GO" id="GO:0000902">
    <property type="term" value="P:cell morphogenesis"/>
    <property type="evidence" value="ECO:0007669"/>
    <property type="project" value="InterPro"/>
</dbReference>
<evidence type="ECO:0000313" key="8">
    <source>
        <dbReference type="EMBL" id="KRM07902.1"/>
    </source>
</evidence>
<evidence type="ECO:0000313" key="9">
    <source>
        <dbReference type="Proteomes" id="UP000051451"/>
    </source>
</evidence>
<evidence type="ECO:0000256" key="2">
    <source>
        <dbReference type="ARBA" id="ARBA00022618"/>
    </source>
</evidence>
<dbReference type="Proteomes" id="UP000051451">
    <property type="component" value="Unassembled WGS sequence"/>
</dbReference>
<dbReference type="InterPro" id="IPR016098">
    <property type="entry name" value="CAP/MinC_C"/>
</dbReference>
<dbReference type="AlphaFoldDB" id="A0A0R1VQ04"/>
<accession>A0A0R1VQ04</accession>
<feature type="domain" description="Septum site-determining protein MinC N-terminal" evidence="7">
    <location>
        <begin position="4"/>
        <end position="83"/>
    </location>
</feature>
<evidence type="ECO:0000259" key="6">
    <source>
        <dbReference type="Pfam" id="PF03775"/>
    </source>
</evidence>
<evidence type="ECO:0000256" key="1">
    <source>
        <dbReference type="ARBA" id="ARBA00006291"/>
    </source>
</evidence>
<dbReference type="RefSeq" id="WP_057870702.1">
    <property type="nucleotide sequence ID" value="NZ_AZGB01000003.1"/>
</dbReference>
<dbReference type="InterPro" id="IPR036145">
    <property type="entry name" value="MinC_C_sf"/>
</dbReference>
<sequence>MKSIVLKGHNDGYEISLKDSASFTDILKELKLLFADLSVKQTFNQQESVAFEITTGTRLLLAEQRKAIEAIVSAYPQFTIYKFSADVILTSQAREILQQKSLHLEGGIIRNGQVKELTGDVLFIGTLHQGGMLRTTGSIFLLGNCEGILQAGYPNDSAAVIVGDFHRAQQIRISDAIAIIAQEKQAVTAETAAYVNDLHVLDYTKREQVKQIRPKLFARTGGL</sequence>
<reference evidence="8 9" key="1">
    <citation type="journal article" date="2015" name="Genome Announc.">
        <title>Expanding the biotechnology potential of lactobacilli through comparative genomics of 213 strains and associated genera.</title>
        <authorList>
            <person name="Sun Z."/>
            <person name="Harris H.M."/>
            <person name="McCann A."/>
            <person name="Guo C."/>
            <person name="Argimon S."/>
            <person name="Zhang W."/>
            <person name="Yang X."/>
            <person name="Jeffery I.B."/>
            <person name="Cooney J.C."/>
            <person name="Kagawa T.F."/>
            <person name="Liu W."/>
            <person name="Song Y."/>
            <person name="Salvetti E."/>
            <person name="Wrobel A."/>
            <person name="Rasinkangas P."/>
            <person name="Parkhill J."/>
            <person name="Rea M.C."/>
            <person name="O'Sullivan O."/>
            <person name="Ritari J."/>
            <person name="Douillard F.P."/>
            <person name="Paul Ross R."/>
            <person name="Yang R."/>
            <person name="Briner A.E."/>
            <person name="Felis G.E."/>
            <person name="de Vos W.M."/>
            <person name="Barrangou R."/>
            <person name="Klaenhammer T.R."/>
            <person name="Caufield P.W."/>
            <person name="Cui Y."/>
            <person name="Zhang H."/>
            <person name="O'Toole P.W."/>
        </authorList>
    </citation>
    <scope>NUCLEOTIDE SEQUENCE [LARGE SCALE GENOMIC DNA]</scope>
    <source>
        <strain evidence="8 9">DSM 18630</strain>
    </source>
</reference>
<gene>
    <name evidence="8" type="ORF">FC89_GL002009</name>
</gene>
<dbReference type="GO" id="GO:0000917">
    <property type="term" value="P:division septum assembly"/>
    <property type="evidence" value="ECO:0007669"/>
    <property type="project" value="UniProtKB-KW"/>
</dbReference>
<dbReference type="STRING" id="1423750.FC89_GL002009"/>
<dbReference type="InterPro" id="IPR005526">
    <property type="entry name" value="Septum_form_inhib_MinC_C"/>
</dbReference>